<protein>
    <recommendedName>
        <fullName evidence="4">ABC transporter permease</fullName>
    </recommendedName>
</protein>
<feature type="transmembrane region" description="Helical" evidence="1">
    <location>
        <begin position="174"/>
        <end position="199"/>
    </location>
</feature>
<dbReference type="RefSeq" id="WP_289511777.1">
    <property type="nucleotide sequence ID" value="NZ_JAUDEA010000015.1"/>
</dbReference>
<dbReference type="Proteomes" id="UP001529256">
    <property type="component" value="Unassembled WGS sequence"/>
</dbReference>
<keyword evidence="1" id="KW-0472">Membrane</keyword>
<comment type="caution">
    <text evidence="2">The sequence shown here is derived from an EMBL/GenBank/DDBJ whole genome shotgun (WGS) entry which is preliminary data.</text>
</comment>
<proteinExistence type="predicted"/>
<sequence length="255" mass="26695">MSTMTNLRNQLRAALYLASRDAYVKGAFVLPALLIAWMVAALFLSDGTAWTTYELAFSGLLSVGPIFGTSFATLGLAAHDRDSGGLRASACSEGGRTGYVASRVLLVGVLATALALWSALLSLVALALPGVSVDGTPAETLALLALVRFLVGWAYAVICVALTSAAHGMGATFLVALLVAQGALYSVAQMIGTIAWHFLFPAVTSDWFEVLSACSLHGLIQSFAVSDPVRFLALPLVYLALASALFHARTARRSL</sequence>
<dbReference type="EMBL" id="JAUDEA010000015">
    <property type="protein sequence ID" value="MDM8271700.1"/>
    <property type="molecule type" value="Genomic_DNA"/>
</dbReference>
<name>A0ABT7V518_9ACTN</name>
<keyword evidence="1" id="KW-0812">Transmembrane</keyword>
<evidence type="ECO:0000313" key="3">
    <source>
        <dbReference type="Proteomes" id="UP001529256"/>
    </source>
</evidence>
<gene>
    <name evidence="2" type="ORF">QUW25_08495</name>
</gene>
<accession>A0ABT7V518</accession>
<keyword evidence="1" id="KW-1133">Transmembrane helix</keyword>
<evidence type="ECO:0000313" key="2">
    <source>
        <dbReference type="EMBL" id="MDM8271700.1"/>
    </source>
</evidence>
<feature type="transmembrane region" description="Helical" evidence="1">
    <location>
        <begin position="22"/>
        <end position="44"/>
    </location>
</feature>
<organism evidence="2 3">
    <name type="scientific">Thermophilibacter provencensis</name>
    <dbReference type="NCBI Taxonomy" id="1852386"/>
    <lineage>
        <taxon>Bacteria</taxon>
        <taxon>Bacillati</taxon>
        <taxon>Actinomycetota</taxon>
        <taxon>Coriobacteriia</taxon>
        <taxon>Coriobacteriales</taxon>
        <taxon>Atopobiaceae</taxon>
        <taxon>Thermophilibacter</taxon>
    </lineage>
</organism>
<evidence type="ECO:0000256" key="1">
    <source>
        <dbReference type="SAM" id="Phobius"/>
    </source>
</evidence>
<feature type="transmembrane region" description="Helical" evidence="1">
    <location>
        <begin position="140"/>
        <end position="162"/>
    </location>
</feature>
<keyword evidence="3" id="KW-1185">Reference proteome</keyword>
<reference evidence="3" key="1">
    <citation type="submission" date="2023-06" db="EMBL/GenBank/DDBJ databases">
        <title>Identification and characterization of horizontal gene transfer across gut microbiota members of farm animals based on homology search.</title>
        <authorList>
            <person name="Zeman M."/>
            <person name="Kubasova T."/>
            <person name="Jahodarova E."/>
            <person name="Nykrynova M."/>
            <person name="Rychlik I."/>
        </authorList>
    </citation>
    <scope>NUCLEOTIDE SEQUENCE [LARGE SCALE GENOMIC DNA]</scope>
    <source>
        <strain evidence="3">153_Feed</strain>
    </source>
</reference>
<reference evidence="2 3" key="2">
    <citation type="submission" date="2023-06" db="EMBL/GenBank/DDBJ databases">
        <title>Identification and characterization of horizontal gene transfer across gut microbiota members of farm animals based on homology search.</title>
        <authorList>
            <person name="Schwarzerova J."/>
            <person name="Nykrynova M."/>
            <person name="Jureckova K."/>
            <person name="Cejkova D."/>
            <person name="Rychlik I."/>
        </authorList>
    </citation>
    <scope>NUCLEOTIDE SEQUENCE [LARGE SCALE GENOMIC DNA]</scope>
    <source>
        <strain evidence="2 3">153_Feed</strain>
    </source>
</reference>
<evidence type="ECO:0008006" key="4">
    <source>
        <dbReference type="Google" id="ProtNLM"/>
    </source>
</evidence>
<feature type="transmembrane region" description="Helical" evidence="1">
    <location>
        <begin position="229"/>
        <end position="248"/>
    </location>
</feature>
<feature type="transmembrane region" description="Helical" evidence="1">
    <location>
        <begin position="104"/>
        <end position="128"/>
    </location>
</feature>
<feature type="transmembrane region" description="Helical" evidence="1">
    <location>
        <begin position="56"/>
        <end position="77"/>
    </location>
</feature>